<dbReference type="Proteomes" id="UP000540989">
    <property type="component" value="Unassembled WGS sequence"/>
</dbReference>
<evidence type="ECO:0000313" key="1">
    <source>
        <dbReference type="EMBL" id="MBB5061164.1"/>
    </source>
</evidence>
<evidence type="ECO:0000313" key="2">
    <source>
        <dbReference type="Proteomes" id="UP000540989"/>
    </source>
</evidence>
<sequence length="44" mass="4759">MPVAGGLQGWILDLIQEQKVLVSHERIANVGFTPVDKHAMCAGK</sequence>
<name>A0A7W7ZJN3_9BACT</name>
<gene>
    <name evidence="1" type="ORF">HDF16_005900</name>
</gene>
<accession>A0A7W7ZJN3</accession>
<reference evidence="1 2" key="1">
    <citation type="submission" date="2020-08" db="EMBL/GenBank/DDBJ databases">
        <title>Genomic Encyclopedia of Type Strains, Phase IV (KMG-V): Genome sequencing to study the core and pangenomes of soil and plant-associated prokaryotes.</title>
        <authorList>
            <person name="Whitman W."/>
        </authorList>
    </citation>
    <scope>NUCLEOTIDE SEQUENCE [LARGE SCALE GENOMIC DNA]</scope>
    <source>
        <strain evidence="1 2">M8UP14</strain>
    </source>
</reference>
<keyword evidence="2" id="KW-1185">Reference proteome</keyword>
<proteinExistence type="predicted"/>
<protein>
    <submittedName>
        <fullName evidence="1">Uncharacterized protein</fullName>
    </submittedName>
</protein>
<organism evidence="1 2">
    <name type="scientific">Granulicella aggregans</name>
    <dbReference type="NCBI Taxonomy" id="474949"/>
    <lineage>
        <taxon>Bacteria</taxon>
        <taxon>Pseudomonadati</taxon>
        <taxon>Acidobacteriota</taxon>
        <taxon>Terriglobia</taxon>
        <taxon>Terriglobales</taxon>
        <taxon>Acidobacteriaceae</taxon>
        <taxon>Granulicella</taxon>
    </lineage>
</organism>
<dbReference type="AlphaFoldDB" id="A0A7W7ZJN3"/>
<comment type="caution">
    <text evidence="1">The sequence shown here is derived from an EMBL/GenBank/DDBJ whole genome shotgun (WGS) entry which is preliminary data.</text>
</comment>
<dbReference type="EMBL" id="JACHIP010000030">
    <property type="protein sequence ID" value="MBB5061164.1"/>
    <property type="molecule type" value="Genomic_DNA"/>
</dbReference>